<evidence type="ECO:0008006" key="3">
    <source>
        <dbReference type="Google" id="ProtNLM"/>
    </source>
</evidence>
<proteinExistence type="predicted"/>
<dbReference type="SUPFAM" id="SSF53850">
    <property type="entry name" value="Periplasmic binding protein-like II"/>
    <property type="match status" value="1"/>
</dbReference>
<dbReference type="Proteomes" id="UP000177950">
    <property type="component" value="Unassembled WGS sequence"/>
</dbReference>
<dbReference type="Gene3D" id="3.40.190.10">
    <property type="entry name" value="Periplasmic binding protein-like II"/>
    <property type="match status" value="2"/>
</dbReference>
<dbReference type="EMBL" id="MFSV01000053">
    <property type="protein sequence ID" value="OGI58727.1"/>
    <property type="molecule type" value="Genomic_DNA"/>
</dbReference>
<evidence type="ECO:0000313" key="1">
    <source>
        <dbReference type="EMBL" id="OGI58727.1"/>
    </source>
</evidence>
<gene>
    <name evidence="1" type="ORF">A2V58_03080</name>
</gene>
<protein>
    <recommendedName>
        <fullName evidence="3">Solute-binding protein family 3/N-terminal domain-containing protein</fullName>
    </recommendedName>
</protein>
<accession>A0A1F6UMX3</accession>
<evidence type="ECO:0000313" key="2">
    <source>
        <dbReference type="Proteomes" id="UP000177950"/>
    </source>
</evidence>
<dbReference type="AlphaFoldDB" id="A0A1F6UMX3"/>
<reference evidence="1 2" key="1">
    <citation type="journal article" date="2016" name="Nat. Commun.">
        <title>Thousands of microbial genomes shed light on interconnected biogeochemical processes in an aquifer system.</title>
        <authorList>
            <person name="Anantharaman K."/>
            <person name="Brown C.T."/>
            <person name="Hug L.A."/>
            <person name="Sharon I."/>
            <person name="Castelle C.J."/>
            <person name="Probst A.J."/>
            <person name="Thomas B.C."/>
            <person name="Singh A."/>
            <person name="Wilkins M.J."/>
            <person name="Karaoz U."/>
            <person name="Brodie E.L."/>
            <person name="Williams K.H."/>
            <person name="Hubbard S.S."/>
            <person name="Banfield J.F."/>
        </authorList>
    </citation>
    <scope>NUCLEOTIDE SEQUENCE [LARGE SCALE GENOMIC DNA]</scope>
</reference>
<organism evidence="1 2">
    <name type="scientific">Candidatus Muproteobacteria bacterium RBG_19FT_COMBO_61_10</name>
    <dbReference type="NCBI Taxonomy" id="1817761"/>
    <lineage>
        <taxon>Bacteria</taxon>
        <taxon>Pseudomonadati</taxon>
        <taxon>Pseudomonadota</taxon>
        <taxon>Candidatus Muproteobacteria</taxon>
    </lineage>
</organism>
<feature type="non-terminal residue" evidence="1">
    <location>
        <position position="1"/>
    </location>
</feature>
<name>A0A1F6UMX3_9PROT</name>
<comment type="caution">
    <text evidence="1">The sequence shown here is derived from an EMBL/GenBank/DDBJ whole genome shotgun (WGS) entry which is preliminary data.</text>
</comment>
<sequence>GGGIQKTSYAPATQAASTNAALTETSQLGSPANSGTLVFSAPPRESAAEGNATYGPIAQYLSQALGKPVVYKHSDNWLTYQTEMQKGGYDIVFDGPHFTGWRINRTQHTPLVKFPGEHLFVVVVKKDDTRVAEIKQLVGRPVCGMASPNLGTLTLLNQFDNPARQPVVLNTNGWDNIYKGLISGRCIGAVLPISNLQKYDKAGSYTRVIYHGTAMPNQAFSAGLRVSPQDQVKIKQALLSSQADSATAQLRQIYAIDQALVPATKAEYVALGGMLKDIWGYQ</sequence>
<dbReference type="Pfam" id="PF12974">
    <property type="entry name" value="Phosphonate-bd"/>
    <property type="match status" value="1"/>
</dbReference>